<feature type="domain" description="Alpha/beta hydrolase fold-3" evidence="2">
    <location>
        <begin position="35"/>
        <end position="232"/>
    </location>
</feature>
<dbReference type="SUPFAM" id="SSF53474">
    <property type="entry name" value="alpha/beta-Hydrolases"/>
    <property type="match status" value="1"/>
</dbReference>
<organism evidence="3 4">
    <name type="scientific">Myceligenerans xiligouense</name>
    <dbReference type="NCBI Taxonomy" id="253184"/>
    <lineage>
        <taxon>Bacteria</taxon>
        <taxon>Bacillati</taxon>
        <taxon>Actinomycetota</taxon>
        <taxon>Actinomycetes</taxon>
        <taxon>Micrococcales</taxon>
        <taxon>Promicromonosporaceae</taxon>
        <taxon>Myceligenerans</taxon>
    </lineage>
</organism>
<sequence>MTGIVNDRWSTVRTGDGATVRLLTHEPAGPALGRLVWAHGGSWQRGSAAQWAGVTRQLSAASGWTVASVEYRLAPEHPFPAGVHDVLAAVDRMAQASPELPLAVGGDSSGGTIAAMAAVARRDRGDRVPVQVLAYPPLDPGCARPSYHRDPGAFPRREDLRRSWDLWLGGTRRPGTARPSPLEVPDLSGLAPVYLAVGDLDPVRDDVVEYAARLHAARVPVGLSVLPGTPHAEVLRSPSGILGELITALHEYGNDERTTP</sequence>
<reference evidence="3 4" key="1">
    <citation type="submission" date="2018-11" db="EMBL/GenBank/DDBJ databases">
        <title>Sequencing the genomes of 1000 actinobacteria strains.</title>
        <authorList>
            <person name="Klenk H.-P."/>
        </authorList>
    </citation>
    <scope>NUCLEOTIDE SEQUENCE [LARGE SCALE GENOMIC DNA]</scope>
    <source>
        <strain evidence="3 4">DSM 15700</strain>
    </source>
</reference>
<dbReference type="EMBL" id="RKQZ01000001">
    <property type="protein sequence ID" value="RPF21608.1"/>
    <property type="molecule type" value="Genomic_DNA"/>
</dbReference>
<dbReference type="InterPro" id="IPR013094">
    <property type="entry name" value="AB_hydrolase_3"/>
</dbReference>
<dbReference type="InterPro" id="IPR050300">
    <property type="entry name" value="GDXG_lipolytic_enzyme"/>
</dbReference>
<evidence type="ECO:0000259" key="2">
    <source>
        <dbReference type="Pfam" id="PF07859"/>
    </source>
</evidence>
<dbReference type="AlphaFoldDB" id="A0A3N4Z705"/>
<keyword evidence="1" id="KW-0378">Hydrolase</keyword>
<dbReference type="GO" id="GO:0016787">
    <property type="term" value="F:hydrolase activity"/>
    <property type="evidence" value="ECO:0007669"/>
    <property type="project" value="UniProtKB-KW"/>
</dbReference>
<protein>
    <submittedName>
        <fullName evidence="3">Acetyl esterase</fullName>
    </submittedName>
</protein>
<dbReference type="PANTHER" id="PTHR48081">
    <property type="entry name" value="AB HYDROLASE SUPERFAMILY PROTEIN C4A8.06C"/>
    <property type="match status" value="1"/>
</dbReference>
<dbReference type="Pfam" id="PF07859">
    <property type="entry name" value="Abhydrolase_3"/>
    <property type="match status" value="1"/>
</dbReference>
<accession>A0A3N4Z705</accession>
<dbReference type="Proteomes" id="UP000280501">
    <property type="component" value="Unassembled WGS sequence"/>
</dbReference>
<gene>
    <name evidence="3" type="ORF">EDD34_2239</name>
</gene>
<dbReference type="InterPro" id="IPR029058">
    <property type="entry name" value="AB_hydrolase_fold"/>
</dbReference>
<comment type="caution">
    <text evidence="3">The sequence shown here is derived from an EMBL/GenBank/DDBJ whole genome shotgun (WGS) entry which is preliminary data.</text>
</comment>
<proteinExistence type="predicted"/>
<evidence type="ECO:0000313" key="3">
    <source>
        <dbReference type="EMBL" id="RPF21608.1"/>
    </source>
</evidence>
<keyword evidence="4" id="KW-1185">Reference proteome</keyword>
<dbReference type="Gene3D" id="3.40.50.1820">
    <property type="entry name" value="alpha/beta hydrolase"/>
    <property type="match status" value="1"/>
</dbReference>
<name>A0A3N4Z705_9MICO</name>
<evidence type="ECO:0000313" key="4">
    <source>
        <dbReference type="Proteomes" id="UP000280501"/>
    </source>
</evidence>
<evidence type="ECO:0000256" key="1">
    <source>
        <dbReference type="ARBA" id="ARBA00022801"/>
    </source>
</evidence>